<dbReference type="Pfam" id="PF00313">
    <property type="entry name" value="CSD"/>
    <property type="match status" value="1"/>
</dbReference>
<evidence type="ECO:0000313" key="6">
    <source>
        <dbReference type="Proteomes" id="UP000676409"/>
    </source>
</evidence>
<dbReference type="Proteomes" id="UP000676409">
    <property type="component" value="Chromosome"/>
</dbReference>
<proteinExistence type="predicted"/>
<dbReference type="GO" id="GO:0005829">
    <property type="term" value="C:cytosol"/>
    <property type="evidence" value="ECO:0007669"/>
    <property type="project" value="UniProtKB-ARBA"/>
</dbReference>
<dbReference type="PROSITE" id="PS51857">
    <property type="entry name" value="CSD_2"/>
    <property type="match status" value="1"/>
</dbReference>
<keyword evidence="2" id="KW-0963">Cytoplasm</keyword>
<dbReference type="KEGG" id="caul:KCG34_19805"/>
<name>A0A975ITV4_9CAUL</name>
<comment type="subcellular location">
    <subcellularLocation>
        <location evidence="1 3">Cytoplasm</location>
    </subcellularLocation>
</comment>
<reference evidence="5" key="1">
    <citation type="submission" date="2021-04" db="EMBL/GenBank/DDBJ databases">
        <title>The complete genome sequence of Caulobacter sp. S6.</title>
        <authorList>
            <person name="Tang Y."/>
            <person name="Ouyang W."/>
            <person name="Liu Q."/>
            <person name="Huang B."/>
            <person name="Guo Z."/>
            <person name="Lei P."/>
        </authorList>
    </citation>
    <scope>NUCLEOTIDE SEQUENCE</scope>
    <source>
        <strain evidence="5">S6</strain>
    </source>
</reference>
<accession>A0A975ITV4</accession>
<dbReference type="InterPro" id="IPR011129">
    <property type="entry name" value="CSD"/>
</dbReference>
<dbReference type="SMART" id="SM00357">
    <property type="entry name" value="CSP"/>
    <property type="match status" value="1"/>
</dbReference>
<dbReference type="GO" id="GO:0003676">
    <property type="term" value="F:nucleic acid binding"/>
    <property type="evidence" value="ECO:0007669"/>
    <property type="project" value="InterPro"/>
</dbReference>
<evidence type="ECO:0000313" key="5">
    <source>
        <dbReference type="EMBL" id="QUD87272.1"/>
    </source>
</evidence>
<dbReference type="InterPro" id="IPR002059">
    <property type="entry name" value="CSP_DNA-bd"/>
</dbReference>
<dbReference type="InterPro" id="IPR012156">
    <property type="entry name" value="Cold_shock_CspA"/>
</dbReference>
<evidence type="ECO:0000256" key="1">
    <source>
        <dbReference type="ARBA" id="ARBA00004496"/>
    </source>
</evidence>
<dbReference type="SUPFAM" id="SSF50249">
    <property type="entry name" value="Nucleic acid-binding proteins"/>
    <property type="match status" value="1"/>
</dbReference>
<keyword evidence="6" id="KW-1185">Reference proteome</keyword>
<dbReference type="InterPro" id="IPR012340">
    <property type="entry name" value="NA-bd_OB-fold"/>
</dbReference>
<dbReference type="Gene3D" id="2.40.50.140">
    <property type="entry name" value="Nucleic acid-binding proteins"/>
    <property type="match status" value="1"/>
</dbReference>
<feature type="domain" description="CSD" evidence="4">
    <location>
        <begin position="1"/>
        <end position="69"/>
    </location>
</feature>
<evidence type="ECO:0000256" key="2">
    <source>
        <dbReference type="ARBA" id="ARBA00022490"/>
    </source>
</evidence>
<gene>
    <name evidence="5" type="ORF">KCG34_19805</name>
</gene>
<dbReference type="PIRSF" id="PIRSF002599">
    <property type="entry name" value="Cold_shock_A"/>
    <property type="match status" value="1"/>
</dbReference>
<dbReference type="RefSeq" id="WP_211937324.1">
    <property type="nucleotide sequence ID" value="NZ_CP073078.1"/>
</dbReference>
<dbReference type="PROSITE" id="PS00352">
    <property type="entry name" value="CSD_1"/>
    <property type="match status" value="1"/>
</dbReference>
<evidence type="ECO:0000256" key="3">
    <source>
        <dbReference type="RuleBase" id="RU000408"/>
    </source>
</evidence>
<dbReference type="PRINTS" id="PR00050">
    <property type="entry name" value="COLDSHOCK"/>
</dbReference>
<sequence length="69" mass="7495">MNIGTVKWFNATKGFGFIQPDNGGPDVFVHISAVERSSLGSIHEGQKISYELERDQRSGKMSAGQLQAA</sequence>
<dbReference type="AlphaFoldDB" id="A0A975ITV4"/>
<dbReference type="PANTHER" id="PTHR11544">
    <property type="entry name" value="COLD SHOCK DOMAIN CONTAINING PROTEINS"/>
    <property type="match status" value="1"/>
</dbReference>
<dbReference type="EMBL" id="CP073078">
    <property type="protein sequence ID" value="QUD87272.1"/>
    <property type="molecule type" value="Genomic_DNA"/>
</dbReference>
<evidence type="ECO:0000259" key="4">
    <source>
        <dbReference type="PROSITE" id="PS51857"/>
    </source>
</evidence>
<dbReference type="CDD" id="cd04458">
    <property type="entry name" value="CSP_CDS"/>
    <property type="match status" value="1"/>
</dbReference>
<dbReference type="InterPro" id="IPR050181">
    <property type="entry name" value="Cold_shock_domain"/>
</dbReference>
<organism evidence="5 6">
    <name type="scientific">Phenylobacterium montanum</name>
    <dbReference type="NCBI Taxonomy" id="2823693"/>
    <lineage>
        <taxon>Bacteria</taxon>
        <taxon>Pseudomonadati</taxon>
        <taxon>Pseudomonadota</taxon>
        <taxon>Alphaproteobacteria</taxon>
        <taxon>Caulobacterales</taxon>
        <taxon>Caulobacteraceae</taxon>
        <taxon>Phenylobacterium</taxon>
    </lineage>
</organism>
<dbReference type="InterPro" id="IPR019844">
    <property type="entry name" value="CSD_CS"/>
</dbReference>
<protein>
    <submittedName>
        <fullName evidence="5">Cold-shock protein</fullName>
    </submittedName>
</protein>